<dbReference type="OrthoDB" id="10373107at2759"/>
<proteinExistence type="predicted"/>
<evidence type="ECO:0000313" key="1">
    <source>
        <dbReference type="EMBL" id="RCH98028.1"/>
    </source>
</evidence>
<protein>
    <submittedName>
        <fullName evidence="1">Uncharacterized protein</fullName>
    </submittedName>
</protein>
<accession>A0A367K782</accession>
<organism evidence="1 2">
    <name type="scientific">Rhizopus azygosporus</name>
    <name type="common">Rhizopus microsporus var. azygosporus</name>
    <dbReference type="NCBI Taxonomy" id="86630"/>
    <lineage>
        <taxon>Eukaryota</taxon>
        <taxon>Fungi</taxon>
        <taxon>Fungi incertae sedis</taxon>
        <taxon>Mucoromycota</taxon>
        <taxon>Mucoromycotina</taxon>
        <taxon>Mucoromycetes</taxon>
        <taxon>Mucorales</taxon>
        <taxon>Mucorineae</taxon>
        <taxon>Rhizopodaceae</taxon>
        <taxon>Rhizopus</taxon>
    </lineage>
</organism>
<evidence type="ECO:0000313" key="2">
    <source>
        <dbReference type="Proteomes" id="UP000252139"/>
    </source>
</evidence>
<feature type="non-terminal residue" evidence="1">
    <location>
        <position position="138"/>
    </location>
</feature>
<sequence length="138" mass="15878">MIVYPIYSIRENVATLILYIRPYIHLKDFYFHTACQARGQDPEIASKLKDLVLENDNVEVFRVVTGSFSGGHVNQSTTEKIKYDYFELGRSILPVAKSIMGLETAEECTQYLKEPEQCLKDDIKFSVYSCRIAVQKLE</sequence>
<comment type="caution">
    <text evidence="1">The sequence shown here is derived from an EMBL/GenBank/DDBJ whole genome shotgun (WGS) entry which is preliminary data.</text>
</comment>
<dbReference type="AlphaFoldDB" id="A0A367K782"/>
<gene>
    <name evidence="1" type="ORF">CU097_001812</name>
</gene>
<keyword evidence="2" id="KW-1185">Reference proteome</keyword>
<name>A0A367K782_RHIAZ</name>
<reference evidence="1 2" key="1">
    <citation type="journal article" date="2018" name="G3 (Bethesda)">
        <title>Phylogenetic and Phylogenomic Definition of Rhizopus Species.</title>
        <authorList>
            <person name="Gryganskyi A.P."/>
            <person name="Golan J."/>
            <person name="Dolatabadi S."/>
            <person name="Mondo S."/>
            <person name="Robb S."/>
            <person name="Idnurm A."/>
            <person name="Muszewska A."/>
            <person name="Steczkiewicz K."/>
            <person name="Masonjones S."/>
            <person name="Liao H.L."/>
            <person name="Gajdeczka M.T."/>
            <person name="Anike F."/>
            <person name="Vuek A."/>
            <person name="Anishchenko I.M."/>
            <person name="Voigt K."/>
            <person name="de Hoog G.S."/>
            <person name="Smith M.E."/>
            <person name="Heitman J."/>
            <person name="Vilgalys R."/>
            <person name="Stajich J.E."/>
        </authorList>
    </citation>
    <scope>NUCLEOTIDE SEQUENCE [LARGE SCALE GENOMIC DNA]</scope>
    <source>
        <strain evidence="1 2">CBS 357.93</strain>
    </source>
</reference>
<dbReference type="EMBL" id="PJQL01000229">
    <property type="protein sequence ID" value="RCH98028.1"/>
    <property type="molecule type" value="Genomic_DNA"/>
</dbReference>
<dbReference type="Proteomes" id="UP000252139">
    <property type="component" value="Unassembled WGS sequence"/>
</dbReference>